<comment type="caution">
    <text evidence="4">The sequence shown here is derived from an EMBL/GenBank/DDBJ whole genome shotgun (WGS) entry which is preliminary data.</text>
</comment>
<sequence length="414" mass="44142">MTAEDASTPTTRAVSNQSSTVHGAQQDIAIIGGGICGLTTAVALEQRGVSPTVYEAAAEYRPVGAGILLQTNAMLVFDRLGVAGRIREAGVPLQRGGLRAPDGAFMTRFELDAIERSEFGYGAVAIHRADLQRILLTALEADVRTGMDCVDVSNTDSPVVHFDDGTRRRPDILVGADGIHSTVRKSVAPGVEPRPLDAVAYRALVTLDLPDPYRTQGFEVWGDGTYTGGAPVDEDRFYWFATAPESLTDGPMAPDTVEAALREYLADYPEPIPALLDALDATDVIESELEDLPPLDTWSRGRVVLAGDAAHAMLPFAGQGAAQAIEDGLTLADAIAATDDSDAAFEAYESERKPRANRVRRESHRLGRLGTLQSGLGCRLRNAVISAMPDAVFRHLRRRQAAGTSLPEGEPGGV</sequence>
<keyword evidence="5" id="KW-1185">Reference proteome</keyword>
<evidence type="ECO:0000313" key="4">
    <source>
        <dbReference type="EMBL" id="MBX0326013.1"/>
    </source>
</evidence>
<feature type="domain" description="FAD-binding" evidence="3">
    <location>
        <begin position="27"/>
        <end position="362"/>
    </location>
</feature>
<protein>
    <submittedName>
        <fullName evidence="4">FAD-dependent monooxygenase</fullName>
    </submittedName>
</protein>
<dbReference type="InterPro" id="IPR036188">
    <property type="entry name" value="FAD/NAD-bd_sf"/>
</dbReference>
<dbReference type="PANTHER" id="PTHR13789:SF309">
    <property type="entry name" value="PUTATIVE (AFU_ORTHOLOGUE AFUA_6G14510)-RELATED"/>
    <property type="match status" value="1"/>
</dbReference>
<reference evidence="4 5" key="1">
    <citation type="submission" date="2021-06" db="EMBL/GenBank/DDBJ databases">
        <title>Halomicroarcula sp. a new haloarchaeum isolated from saline soil.</title>
        <authorList>
            <person name="Duran-Viseras A."/>
            <person name="Sanchez-Porro C."/>
            <person name="Ventosa A."/>
        </authorList>
    </citation>
    <scope>NUCLEOTIDE SEQUENCE [LARGE SCALE GENOMIC DNA]</scope>
    <source>
        <strain evidence="4 5">F13</strain>
    </source>
</reference>
<dbReference type="EMBL" id="RKLR01000027">
    <property type="protein sequence ID" value="MBX0326013.1"/>
    <property type="molecule type" value="Genomic_DNA"/>
</dbReference>
<dbReference type="GO" id="GO:0004497">
    <property type="term" value="F:monooxygenase activity"/>
    <property type="evidence" value="ECO:0007669"/>
    <property type="project" value="UniProtKB-KW"/>
</dbReference>
<dbReference type="PRINTS" id="PR00420">
    <property type="entry name" value="RNGMNOXGNASE"/>
</dbReference>
<proteinExistence type="predicted"/>
<evidence type="ECO:0000256" key="1">
    <source>
        <dbReference type="ARBA" id="ARBA00023002"/>
    </source>
</evidence>
<keyword evidence="1" id="KW-0560">Oxidoreductase</keyword>
<organism evidence="4 5">
    <name type="scientific">Haloarcula rubra</name>
    <dbReference type="NCBI Taxonomy" id="2487747"/>
    <lineage>
        <taxon>Archaea</taxon>
        <taxon>Methanobacteriati</taxon>
        <taxon>Methanobacteriota</taxon>
        <taxon>Stenosarchaea group</taxon>
        <taxon>Halobacteria</taxon>
        <taxon>Halobacteriales</taxon>
        <taxon>Haloarculaceae</taxon>
        <taxon>Haloarcula</taxon>
    </lineage>
</organism>
<dbReference type="InterPro" id="IPR002938">
    <property type="entry name" value="FAD-bd"/>
</dbReference>
<dbReference type="SUPFAM" id="SSF51905">
    <property type="entry name" value="FAD/NAD(P)-binding domain"/>
    <property type="match status" value="1"/>
</dbReference>
<dbReference type="GO" id="GO:0071949">
    <property type="term" value="F:FAD binding"/>
    <property type="evidence" value="ECO:0007669"/>
    <property type="project" value="InterPro"/>
</dbReference>
<gene>
    <name evidence="4" type="ORF">EGH21_23655</name>
</gene>
<dbReference type="PANTHER" id="PTHR13789">
    <property type="entry name" value="MONOOXYGENASE"/>
    <property type="match status" value="1"/>
</dbReference>
<dbReference type="InterPro" id="IPR050493">
    <property type="entry name" value="FAD-dep_Monooxygenase_BioMet"/>
</dbReference>
<name>A0AAW4PYA7_9EURY</name>
<dbReference type="AlphaFoldDB" id="A0AAW4PYA7"/>
<dbReference type="Proteomes" id="UP001430377">
    <property type="component" value="Unassembled WGS sequence"/>
</dbReference>
<keyword evidence="2 4" id="KW-0503">Monooxygenase</keyword>
<dbReference type="Gene3D" id="3.50.50.60">
    <property type="entry name" value="FAD/NAD(P)-binding domain"/>
    <property type="match status" value="1"/>
</dbReference>
<dbReference type="Pfam" id="PF01494">
    <property type="entry name" value="FAD_binding_3"/>
    <property type="match status" value="1"/>
</dbReference>
<evidence type="ECO:0000256" key="2">
    <source>
        <dbReference type="ARBA" id="ARBA00023033"/>
    </source>
</evidence>
<evidence type="ECO:0000313" key="5">
    <source>
        <dbReference type="Proteomes" id="UP001430377"/>
    </source>
</evidence>
<evidence type="ECO:0000259" key="3">
    <source>
        <dbReference type="Pfam" id="PF01494"/>
    </source>
</evidence>
<dbReference type="RefSeq" id="WP_220620864.1">
    <property type="nucleotide sequence ID" value="NZ_RKLR01000027.1"/>
</dbReference>
<accession>A0AAW4PYA7</accession>